<gene>
    <name evidence="1" type="ORF">PMEA_00017176</name>
</gene>
<dbReference type="AlphaFoldDB" id="A0AAU9VU26"/>
<proteinExistence type="predicted"/>
<accession>A0AAU9VU26</accession>
<name>A0AAU9VU26_9CNID</name>
<dbReference type="Proteomes" id="UP001159428">
    <property type="component" value="Unassembled WGS sequence"/>
</dbReference>
<sequence>MIGEQLYCQVPKSLATKYTTVKWPIRLLTLYYIYHFEYPERFRNIYFYLQQFVLGDHKLLCAPRVINSYHESIQSYLVFANS</sequence>
<organism evidence="1 2">
    <name type="scientific">Pocillopora meandrina</name>
    <dbReference type="NCBI Taxonomy" id="46732"/>
    <lineage>
        <taxon>Eukaryota</taxon>
        <taxon>Metazoa</taxon>
        <taxon>Cnidaria</taxon>
        <taxon>Anthozoa</taxon>
        <taxon>Hexacorallia</taxon>
        <taxon>Scleractinia</taxon>
        <taxon>Astrocoeniina</taxon>
        <taxon>Pocilloporidae</taxon>
        <taxon>Pocillopora</taxon>
    </lineage>
</organism>
<evidence type="ECO:0000313" key="2">
    <source>
        <dbReference type="Proteomes" id="UP001159428"/>
    </source>
</evidence>
<keyword evidence="2" id="KW-1185">Reference proteome</keyword>
<feature type="non-terminal residue" evidence="1">
    <location>
        <position position="82"/>
    </location>
</feature>
<dbReference type="EMBL" id="CALNXJ010000003">
    <property type="protein sequence ID" value="CAH3036787.1"/>
    <property type="molecule type" value="Genomic_DNA"/>
</dbReference>
<protein>
    <submittedName>
        <fullName evidence="1">Uncharacterized protein</fullName>
    </submittedName>
</protein>
<comment type="caution">
    <text evidence="1">The sequence shown here is derived from an EMBL/GenBank/DDBJ whole genome shotgun (WGS) entry which is preliminary data.</text>
</comment>
<reference evidence="1 2" key="1">
    <citation type="submission" date="2022-05" db="EMBL/GenBank/DDBJ databases">
        <authorList>
            <consortium name="Genoscope - CEA"/>
            <person name="William W."/>
        </authorList>
    </citation>
    <scope>NUCLEOTIDE SEQUENCE [LARGE SCALE GENOMIC DNA]</scope>
</reference>
<evidence type="ECO:0000313" key="1">
    <source>
        <dbReference type="EMBL" id="CAH3036787.1"/>
    </source>
</evidence>